<gene>
    <name evidence="2 4" type="primary">fbxb-67</name>
    <name evidence="2" type="ORF">CELE_F49B2.2</name>
    <name evidence="4" type="ORF">F49B2.2</name>
</gene>
<dbReference type="EMBL" id="BX284601">
    <property type="protein sequence ID" value="CAB04424.1"/>
    <property type="molecule type" value="Genomic_DNA"/>
</dbReference>
<dbReference type="InterPro" id="IPR001810">
    <property type="entry name" value="F-box_dom"/>
</dbReference>
<proteinExistence type="predicted"/>
<dbReference type="WormBase" id="F49B2.2">
    <property type="protein sequence ID" value="CE16073"/>
    <property type="gene ID" value="WBGene00009862"/>
    <property type="gene designation" value="fbxb-67"/>
</dbReference>
<dbReference type="InterPro" id="IPR012885">
    <property type="entry name" value="F-box_Sdz-33"/>
</dbReference>
<dbReference type="InterPro" id="IPR053222">
    <property type="entry name" value="Zygotic_Embryogenesis-Asso"/>
</dbReference>
<dbReference type="PIR" id="T22402">
    <property type="entry name" value="T22402"/>
</dbReference>
<sequence>MSFPILLLPPKALQNVLRNMESMDFVFFSFASKKCLDLAVSQNIKISHLHLTSERIDHIEIAAVFEDNTSAGLIPWREANQPVLLPILGIRYPDGQYMQSLDMRRTVRWVGHKALIEHFIVLFHRSKIDRISLRRAVLDSEQLANMHIPIGEFRLCTDGLLYDEVIRSISILKSEKLHITCNHNSFEDRQMHELLGRNLTGVEFSKMEKSSLWMTNATHIRTLVCIKSHLLNEFLKHWIQGSNPRMKYLQTSVQLEMEECKSKIFQGINVSIEEDAIMIKSLRGTLARITLKVVRQEVSIRMVVQTTPF</sequence>
<dbReference type="Proteomes" id="UP000001940">
    <property type="component" value="Chromosome I"/>
</dbReference>
<dbReference type="GeneID" id="186009"/>
<evidence type="ECO:0000313" key="3">
    <source>
        <dbReference type="Proteomes" id="UP000001940"/>
    </source>
</evidence>
<evidence type="ECO:0000313" key="4">
    <source>
        <dbReference type="WormBase" id="F49B2.2"/>
    </source>
</evidence>
<dbReference type="RefSeq" id="NP_493498.1">
    <property type="nucleotide sequence ID" value="NM_061097.3"/>
</dbReference>
<dbReference type="PANTHER" id="PTHR22899:SF0">
    <property type="entry name" value="F-BOX ASSOCIATED DOMAIN-CONTAINING PROTEIN-RELATED"/>
    <property type="match status" value="1"/>
</dbReference>
<dbReference type="PhylomeDB" id="O45536"/>
<dbReference type="HOGENOM" id="CLU_028840_1_1_1"/>
<dbReference type="Pfam" id="PF07735">
    <property type="entry name" value="FBA_2"/>
    <property type="match status" value="1"/>
</dbReference>
<name>O45536_CAEEL</name>
<reference evidence="2 3" key="1">
    <citation type="journal article" date="1998" name="Science">
        <title>Genome sequence of the nematode C. elegans: a platform for investigating biology.</title>
        <authorList>
            <consortium name="The C. elegans sequencing consortium"/>
            <person name="Sulson J.E."/>
            <person name="Waterston R."/>
        </authorList>
    </citation>
    <scope>NUCLEOTIDE SEQUENCE [LARGE SCALE GENOMIC DNA]</scope>
    <source>
        <strain evidence="2 3">Bristol N2</strain>
    </source>
</reference>
<dbReference type="UCSC" id="F49B2.2">
    <property type="organism name" value="c. elegans"/>
</dbReference>
<organism evidence="2 3">
    <name type="scientific">Caenorhabditis elegans</name>
    <dbReference type="NCBI Taxonomy" id="6239"/>
    <lineage>
        <taxon>Eukaryota</taxon>
        <taxon>Metazoa</taxon>
        <taxon>Ecdysozoa</taxon>
        <taxon>Nematoda</taxon>
        <taxon>Chromadorea</taxon>
        <taxon>Rhabditida</taxon>
        <taxon>Rhabditina</taxon>
        <taxon>Rhabditomorpha</taxon>
        <taxon>Rhabditoidea</taxon>
        <taxon>Rhabditidae</taxon>
        <taxon>Peloderinae</taxon>
        <taxon>Caenorhabditis</taxon>
    </lineage>
</organism>
<accession>O45536</accession>
<dbReference type="Bgee" id="WBGene00009862">
    <property type="expression patterns" value="Expressed in embryo and 4 other cell types or tissues"/>
</dbReference>
<dbReference type="InParanoid" id="O45536"/>
<keyword evidence="3" id="KW-1185">Reference proteome</keyword>
<evidence type="ECO:0000313" key="2">
    <source>
        <dbReference type="EMBL" id="CAB04424.1"/>
    </source>
</evidence>
<dbReference type="PaxDb" id="6239-F49B2.2"/>
<dbReference type="Pfam" id="PF00646">
    <property type="entry name" value="F-box"/>
    <property type="match status" value="1"/>
</dbReference>
<dbReference type="AGR" id="WB:WBGene00009862"/>
<dbReference type="AlphaFoldDB" id="O45536"/>
<dbReference type="KEGG" id="cel:CELE_F49B2.2"/>
<protein>
    <submittedName>
        <fullName evidence="2">F-box domain-containing protein</fullName>
    </submittedName>
</protein>
<feature type="domain" description="F-box" evidence="1">
    <location>
        <begin position="2"/>
        <end position="49"/>
    </location>
</feature>
<evidence type="ECO:0000259" key="1">
    <source>
        <dbReference type="PROSITE" id="PS50181"/>
    </source>
</evidence>
<dbReference type="PROSITE" id="PS50181">
    <property type="entry name" value="FBOX"/>
    <property type="match status" value="1"/>
</dbReference>
<dbReference type="CTD" id="186009"/>
<dbReference type="PANTHER" id="PTHR22899">
    <property type="entry name" value="CYCLIN-RELATED F-BOX FAMILY"/>
    <property type="match status" value="1"/>
</dbReference>